<evidence type="ECO:0000256" key="15">
    <source>
        <dbReference type="PROSITE-ProRule" id="PRU00175"/>
    </source>
</evidence>
<feature type="region of interest" description="Disordered" evidence="17">
    <location>
        <begin position="1"/>
        <end position="24"/>
    </location>
</feature>
<dbReference type="Proteomes" id="UP000507470">
    <property type="component" value="Unassembled WGS sequence"/>
</dbReference>
<gene>
    <name evidence="19" type="ORF">MCOR_9525</name>
</gene>
<comment type="similarity">
    <text evidence="4 16">Belongs to the LTN1 family.</text>
</comment>
<evidence type="ECO:0000256" key="9">
    <source>
        <dbReference type="ARBA" id="ARBA00022723"/>
    </source>
</evidence>
<dbReference type="GO" id="GO:1990116">
    <property type="term" value="P:ribosome-associated ubiquitin-dependent protein catabolic process"/>
    <property type="evidence" value="ECO:0007669"/>
    <property type="project" value="UniProtKB-UniRule"/>
</dbReference>
<dbReference type="GO" id="GO:0008270">
    <property type="term" value="F:zinc ion binding"/>
    <property type="evidence" value="ECO:0007669"/>
    <property type="project" value="UniProtKB-KW"/>
</dbReference>
<evidence type="ECO:0000256" key="6">
    <source>
        <dbReference type="ARBA" id="ARBA00017157"/>
    </source>
</evidence>
<keyword evidence="20" id="KW-1185">Reference proteome</keyword>
<dbReference type="GO" id="GO:0016567">
    <property type="term" value="P:protein ubiquitination"/>
    <property type="evidence" value="ECO:0007669"/>
    <property type="project" value="UniProtKB-UniPathway"/>
</dbReference>
<dbReference type="GO" id="GO:1990112">
    <property type="term" value="C:RQC complex"/>
    <property type="evidence" value="ECO:0007669"/>
    <property type="project" value="UniProtKB-UniRule"/>
</dbReference>
<dbReference type="InterPro" id="IPR054477">
    <property type="entry name" value="LTN1_E3_ligase_6th"/>
</dbReference>
<accession>A0A6J8ARI8</accession>
<comment type="subcellular location">
    <subcellularLocation>
        <location evidence="2">Cytoplasm</location>
        <location evidence="2">Cytosol</location>
    </subcellularLocation>
</comment>
<dbReference type="Pfam" id="PF22958">
    <property type="entry name" value="Ltn1_1st"/>
    <property type="match status" value="1"/>
</dbReference>
<dbReference type="InterPro" id="IPR054478">
    <property type="entry name" value="LTN1_UBC"/>
</dbReference>
<dbReference type="Gene3D" id="3.30.40.10">
    <property type="entry name" value="Zinc/RING finger domain, C3HC4 (zinc finger)"/>
    <property type="match status" value="1"/>
</dbReference>
<feature type="compositionally biased region" description="Polar residues" evidence="17">
    <location>
        <begin position="12"/>
        <end position="24"/>
    </location>
</feature>
<evidence type="ECO:0000313" key="20">
    <source>
        <dbReference type="Proteomes" id="UP000507470"/>
    </source>
</evidence>
<keyword evidence="7" id="KW-0963">Cytoplasm</keyword>
<keyword evidence="13 16" id="KW-0862">Zinc</keyword>
<evidence type="ECO:0000313" key="19">
    <source>
        <dbReference type="EMBL" id="CAC5370866.1"/>
    </source>
</evidence>
<evidence type="ECO:0000256" key="16">
    <source>
        <dbReference type="RuleBase" id="RU367090"/>
    </source>
</evidence>
<feature type="domain" description="RING-type" evidence="18">
    <location>
        <begin position="1642"/>
        <end position="1689"/>
    </location>
</feature>
<evidence type="ECO:0000256" key="11">
    <source>
        <dbReference type="ARBA" id="ARBA00022771"/>
    </source>
</evidence>
<evidence type="ECO:0000256" key="3">
    <source>
        <dbReference type="ARBA" id="ARBA00004906"/>
    </source>
</evidence>
<dbReference type="Pfam" id="PF23009">
    <property type="entry name" value="UBC_like"/>
    <property type="match status" value="1"/>
</dbReference>
<dbReference type="InterPro" id="IPR011016">
    <property type="entry name" value="Znf_RING-CH"/>
</dbReference>
<keyword evidence="11 15" id="KW-0863">Zinc-finger</keyword>
<dbReference type="Pfam" id="PF22999">
    <property type="entry name" value="LTN1_E3_ligase_6th"/>
    <property type="match status" value="1"/>
</dbReference>
<dbReference type="InterPro" id="IPR011989">
    <property type="entry name" value="ARM-like"/>
</dbReference>
<dbReference type="PANTHER" id="PTHR12389:SF0">
    <property type="entry name" value="E3 UBIQUITIN-PROTEIN LIGASE LISTERIN"/>
    <property type="match status" value="1"/>
</dbReference>
<dbReference type="GO" id="GO:0072344">
    <property type="term" value="P:rescue of stalled ribosome"/>
    <property type="evidence" value="ECO:0007669"/>
    <property type="project" value="UniProtKB-UniRule"/>
</dbReference>
<dbReference type="InterPro" id="IPR001841">
    <property type="entry name" value="Znf_RING"/>
</dbReference>
<sequence>MPGHTNKKQSQRTKGNVRPSSSSQAAQLLVTTGTAPTGFIGFSGSPGYVPASQVFDDIDNTLDADFRLVLRKLTKKDSTTKVKALQEFSVLCEEKDIEHLKAVLPFWPRIYNKVALDVDHKVREGTQQSMNTLVLRVRKNLAPYLKSLMGSWLLCQCDTYPTVSTAAQQAFQTAFPPAKQTDALVYCKSVVTEYLVDNLLNQTPNTLSDSTTTEQDEMVNKYNRVLTSSLLALRKLITAIPTNQIEDLKHHMQNLLKDGKFWKHGKSNIISIKAAMYTFLAGLCQTMPDVAQEFSKKLSPFILNNIDEKDPVICPAVWEAVLSLVNFVKDCWTDVSIEKSLWPKLRNLLENGCYGNCSLIAPDLLPFISKVPPDLLKEENKIYVEFLNHMKLGLSKEQVQTNSSECSAFVRAFIECSQFMMKEVTSTGSDLTFLKIILHDQLLPVVVSSITEKESELYKSPLYCMMGSALEKLENVATDDVRKTLLSYWSELSDKVKERLSEEVQDDSMRVVDRVMLLVKDLVYPQPTEKVKMEKVKPSVDMNLFDLSSKSQDRIKLTKGMSTFVQKLSIHGFQTAHKQWNPPSLHLFAALMEIEPAEDTIKLVIESCHGDIETDKSHSNYFVFNVCLPWLEHAQSEENAADQKQIISIICTFIALLENSSLTVLLQTLTETVQNFEAFYHLLTKCIKLQSEFSSIKTWLHSDILGNTLVDIATVVCKESTKPVVDNQSSIQFGWDVISLVLTADQNSDQVIREDHIKQILHIVHQTLLSLADNSDPNNTDIAVKFVSKATQSFFISSKNCLLLPSAEDLLITLFTISLDDTYKVSDETLLESELVWTTGIGSIVKQTGGLIKDGGLLQKAVNIVKDKVINVQQIQIFERIIKTVDKLLTVVKESLPGDRGGNPVVSNLLQNLYIQQEMVAPRKVLDFLITKGDLSYLSMKQTSGSNANFSQILYSALYNTRLLCWSVVKPNEQETRSVELDPKQITLLLSVLHSMNIVTQWKDINNIVNVSLSLSQCITTLETLVSTLMLKLAENSKKYLLTAALDSAADKGSFWCLALQSLMAMYSKDTVFTLDFNSLLDRCSELDESKVQVLQVAVPYLTTDNKHTLAEIMVARMMSAEPIFPVNGGIQALAVLNSIVTETAEIESSRDLIEASMSQIMTWKEDKDDLLLYSSDIGQSRSDIIFANIEIMKFLQQTVSLVSIYLTDKEWDFIMCSVVSFVQSIEESVERLPTSVEVQIFTCTTCRLLTTVASEGIFGALLPLFVKTAENHTESITGQIYLLLKSLSQSVCQCPKQQVLDHKLAAYLKADDTSGLPDSLQTLLNHICPLLSHDVREVQLAAFHLLYSIIPELPQYEKESKDSTEEEVSRCPPQQLMTILVDGSKLEVLSSGLMVDQYLKISPFTDDYTLALSYLLTWRLLLYFFKSSTAEIRQEYAIYFRQTGLVHQLLSNIYRLMPDNPTQDTKAMFDRNFSLNVANAATDKDIPYLSCYVYRHALQTVPAMVRTWWKEQDRKTINYVDRFTSKHVSQILCTEEIQPVSKTDIQLENITIKTRPITREVIATYSLEEVTIEMVIALPENYPLGTITVVSEKRVGVSAATWDKWLLQLNVFLQYQNGSIIDGLRIWKRNIDKRFEGVEDCMICFSVIHGTNYQLPRLTCKTCKKKFHSACLYKWFQTSHNSTCPLCRNLF</sequence>
<proteinExistence type="inferred from homology"/>
<protein>
    <recommendedName>
        <fullName evidence="6 16">E3 ubiquitin-protein ligase listerin</fullName>
        <ecNumber evidence="5 16">2.3.2.27</ecNumber>
    </recommendedName>
    <alternativeName>
        <fullName evidence="14 16">RING-type E3 ubiquitin transferase listerin</fullName>
    </alternativeName>
</protein>
<comment type="function">
    <text evidence="16">E3 ubiquitin-protein ligase. Component of the ribosome quality control complex (RQC), a ribosome-associated complex that mediates ubiquitination and extraction of incompletely synthesized nascent chains for proteasomal degradation.</text>
</comment>
<evidence type="ECO:0000256" key="1">
    <source>
        <dbReference type="ARBA" id="ARBA00000900"/>
    </source>
</evidence>
<evidence type="ECO:0000256" key="13">
    <source>
        <dbReference type="ARBA" id="ARBA00022833"/>
    </source>
</evidence>
<dbReference type="InterPro" id="IPR016024">
    <property type="entry name" value="ARM-type_fold"/>
</dbReference>
<dbReference type="EC" id="2.3.2.27" evidence="5 16"/>
<comment type="pathway">
    <text evidence="3 16">Protein modification; protein ubiquitination.</text>
</comment>
<keyword evidence="9 16" id="KW-0479">Metal-binding</keyword>
<keyword evidence="8 16" id="KW-0808">Transferase</keyword>
<dbReference type="Gene3D" id="1.25.10.10">
    <property type="entry name" value="Leucine-rich Repeat Variant"/>
    <property type="match status" value="1"/>
</dbReference>
<dbReference type="GO" id="GO:0005829">
    <property type="term" value="C:cytosol"/>
    <property type="evidence" value="ECO:0007669"/>
    <property type="project" value="UniProtKB-SubCell"/>
</dbReference>
<keyword evidence="10" id="KW-0677">Repeat</keyword>
<evidence type="ECO:0000256" key="7">
    <source>
        <dbReference type="ARBA" id="ARBA00022490"/>
    </source>
</evidence>
<evidence type="ECO:0000256" key="17">
    <source>
        <dbReference type="SAM" id="MobiDB-lite"/>
    </source>
</evidence>
<evidence type="ECO:0000256" key="2">
    <source>
        <dbReference type="ARBA" id="ARBA00004514"/>
    </source>
</evidence>
<evidence type="ECO:0000256" key="4">
    <source>
        <dbReference type="ARBA" id="ARBA00007997"/>
    </source>
</evidence>
<dbReference type="InterPro" id="IPR039795">
    <property type="entry name" value="LTN1/Rkr1"/>
</dbReference>
<feature type="compositionally biased region" description="Basic residues" evidence="17">
    <location>
        <begin position="1"/>
        <end position="11"/>
    </location>
</feature>
<dbReference type="GO" id="GO:0043023">
    <property type="term" value="F:ribosomal large subunit binding"/>
    <property type="evidence" value="ECO:0007669"/>
    <property type="project" value="TreeGrafter"/>
</dbReference>
<evidence type="ECO:0000256" key="14">
    <source>
        <dbReference type="ARBA" id="ARBA00032366"/>
    </source>
</evidence>
<dbReference type="GO" id="GO:0061630">
    <property type="term" value="F:ubiquitin protein ligase activity"/>
    <property type="evidence" value="ECO:0007669"/>
    <property type="project" value="UniProtKB-UniRule"/>
</dbReference>
<dbReference type="SUPFAM" id="SSF57850">
    <property type="entry name" value="RING/U-box"/>
    <property type="match status" value="1"/>
</dbReference>
<evidence type="ECO:0000259" key="18">
    <source>
        <dbReference type="PROSITE" id="PS50089"/>
    </source>
</evidence>
<name>A0A6J8ARI8_MYTCO</name>
<keyword evidence="19" id="KW-0012">Acyltransferase</keyword>
<dbReference type="SUPFAM" id="SSF48371">
    <property type="entry name" value="ARM repeat"/>
    <property type="match status" value="2"/>
</dbReference>
<evidence type="ECO:0000256" key="10">
    <source>
        <dbReference type="ARBA" id="ARBA00022737"/>
    </source>
</evidence>
<dbReference type="Pfam" id="PF13639">
    <property type="entry name" value="zf-RING_2"/>
    <property type="match status" value="1"/>
</dbReference>
<dbReference type="InterPro" id="IPR013083">
    <property type="entry name" value="Znf_RING/FYVE/PHD"/>
</dbReference>
<dbReference type="PANTHER" id="PTHR12389">
    <property type="entry name" value="ZINC FINGER PROTEIN 294"/>
    <property type="match status" value="1"/>
</dbReference>
<dbReference type="FunFam" id="3.30.40.10:FF:000038">
    <property type="entry name" value="E3 ubiquitin-protein ligase listerin"/>
    <property type="match status" value="1"/>
</dbReference>
<dbReference type="SMART" id="SM00744">
    <property type="entry name" value="RINGv"/>
    <property type="match status" value="1"/>
</dbReference>
<keyword evidence="12 16" id="KW-0833">Ubl conjugation pathway</keyword>
<dbReference type="OrthoDB" id="6108at2759"/>
<dbReference type="InterPro" id="IPR039804">
    <property type="entry name" value="RING-CH-C4HC3_LTN1"/>
</dbReference>
<dbReference type="InterPro" id="IPR054476">
    <property type="entry name" value="Ltn1_N"/>
</dbReference>
<evidence type="ECO:0000256" key="12">
    <source>
        <dbReference type="ARBA" id="ARBA00022786"/>
    </source>
</evidence>
<dbReference type="PROSITE" id="PS50089">
    <property type="entry name" value="ZF_RING_2"/>
    <property type="match status" value="1"/>
</dbReference>
<dbReference type="CDD" id="cd16491">
    <property type="entry name" value="RING-CH-C4HC3_LTN1"/>
    <property type="match status" value="1"/>
</dbReference>
<organism evidence="19 20">
    <name type="scientific">Mytilus coruscus</name>
    <name type="common">Sea mussel</name>
    <dbReference type="NCBI Taxonomy" id="42192"/>
    <lineage>
        <taxon>Eukaryota</taxon>
        <taxon>Metazoa</taxon>
        <taxon>Spiralia</taxon>
        <taxon>Lophotrochozoa</taxon>
        <taxon>Mollusca</taxon>
        <taxon>Bivalvia</taxon>
        <taxon>Autobranchia</taxon>
        <taxon>Pteriomorphia</taxon>
        <taxon>Mytilida</taxon>
        <taxon>Mytiloidea</taxon>
        <taxon>Mytilidae</taxon>
        <taxon>Mytilinae</taxon>
        <taxon>Mytilus</taxon>
    </lineage>
</organism>
<dbReference type="EMBL" id="CACVKT020001740">
    <property type="protein sequence ID" value="CAC5370866.1"/>
    <property type="molecule type" value="Genomic_DNA"/>
</dbReference>
<evidence type="ECO:0000256" key="8">
    <source>
        <dbReference type="ARBA" id="ARBA00022679"/>
    </source>
</evidence>
<dbReference type="UniPathway" id="UPA00143"/>
<comment type="subunit">
    <text evidence="16">Component of the ribosome quality control complex (RQC).</text>
</comment>
<evidence type="ECO:0000256" key="5">
    <source>
        <dbReference type="ARBA" id="ARBA00012483"/>
    </source>
</evidence>
<reference evidence="19 20" key="1">
    <citation type="submission" date="2020-06" db="EMBL/GenBank/DDBJ databases">
        <authorList>
            <person name="Li R."/>
            <person name="Bekaert M."/>
        </authorList>
    </citation>
    <scope>NUCLEOTIDE SEQUENCE [LARGE SCALE GENOMIC DNA]</scope>
    <source>
        <strain evidence="20">wild</strain>
    </source>
</reference>
<comment type="catalytic activity">
    <reaction evidence="1 16">
        <text>S-ubiquitinyl-[E2 ubiquitin-conjugating enzyme]-L-cysteine + [acceptor protein]-L-lysine = [E2 ubiquitin-conjugating enzyme]-L-cysteine + N(6)-ubiquitinyl-[acceptor protein]-L-lysine.</text>
        <dbReference type="EC" id="2.3.2.27"/>
    </reaction>
</comment>